<dbReference type="PANTHER" id="PTHR31210">
    <property type="entry name" value="OS06G0731900 PROTEIN"/>
    <property type="match status" value="1"/>
</dbReference>
<evidence type="ECO:0000313" key="1">
    <source>
        <dbReference type="EMBL" id="GFP91184.1"/>
    </source>
</evidence>
<proteinExistence type="predicted"/>
<gene>
    <name evidence="1" type="ORF">PHJA_001262400</name>
</gene>
<dbReference type="Pfam" id="PF05212">
    <property type="entry name" value="DUF707"/>
    <property type="match status" value="1"/>
</dbReference>
<dbReference type="AlphaFoldDB" id="A0A830C4I4"/>
<dbReference type="PANTHER" id="PTHR31210:SF8">
    <property type="entry name" value="DUF707 DOMAIN-CONTAINING PROTEIN"/>
    <property type="match status" value="1"/>
</dbReference>
<name>A0A830C4I4_9LAMI</name>
<accession>A0A830C4I4</accession>
<dbReference type="EMBL" id="BMAC01000237">
    <property type="protein sequence ID" value="GFP91184.1"/>
    <property type="molecule type" value="Genomic_DNA"/>
</dbReference>
<reference evidence="1" key="1">
    <citation type="submission" date="2020-07" db="EMBL/GenBank/DDBJ databases">
        <title>Ethylene signaling mediates host invasion by parasitic plants.</title>
        <authorList>
            <person name="Yoshida S."/>
        </authorList>
    </citation>
    <scope>NUCLEOTIDE SEQUENCE</scope>
    <source>
        <strain evidence="1">Okayama</strain>
    </source>
</reference>
<dbReference type="Proteomes" id="UP000653305">
    <property type="component" value="Unassembled WGS sequence"/>
</dbReference>
<evidence type="ECO:0000313" key="2">
    <source>
        <dbReference type="Proteomes" id="UP000653305"/>
    </source>
</evidence>
<dbReference type="OrthoDB" id="9985979at2759"/>
<protein>
    <submittedName>
        <fullName evidence="1">Uncharacterized protein</fullName>
    </submittedName>
</protein>
<dbReference type="InterPro" id="IPR007877">
    <property type="entry name" value="DUF707"/>
</dbReference>
<organism evidence="1 2">
    <name type="scientific">Phtheirospermum japonicum</name>
    <dbReference type="NCBI Taxonomy" id="374723"/>
    <lineage>
        <taxon>Eukaryota</taxon>
        <taxon>Viridiplantae</taxon>
        <taxon>Streptophyta</taxon>
        <taxon>Embryophyta</taxon>
        <taxon>Tracheophyta</taxon>
        <taxon>Spermatophyta</taxon>
        <taxon>Magnoliopsida</taxon>
        <taxon>eudicotyledons</taxon>
        <taxon>Gunneridae</taxon>
        <taxon>Pentapetalae</taxon>
        <taxon>asterids</taxon>
        <taxon>lamiids</taxon>
        <taxon>Lamiales</taxon>
        <taxon>Orobanchaceae</taxon>
        <taxon>Orobanchaceae incertae sedis</taxon>
        <taxon>Phtheirospermum</taxon>
    </lineage>
</organism>
<keyword evidence="2" id="KW-1185">Reference proteome</keyword>
<comment type="caution">
    <text evidence="1">The sequence shown here is derived from an EMBL/GenBank/DDBJ whole genome shotgun (WGS) entry which is preliminary data.</text>
</comment>
<sequence length="252" mass="28907">MGCNLFPVKATKPKICENERRPDGTETLPRGVVSKTTDFEMRPLWGPPQKKLKSPMNLVAIAVGIKQKQNVNNIVKKFPLTDFAIMLFHYDGNVDGWGDLEWSNSVIMWFAKRFLHPDVVARYLSIFKEEGLEISQPAMDADKSEVHYKLTAREISSKVHRRAINLCGPGRRCYENSMEPPCTGTHEAWIFSLDIVHRFARFYEVLSFGSVFFEIMYKIVKYISCQENRTKHIGIVDSEYVIHLGDVYIGAI</sequence>